<dbReference type="SUPFAM" id="SSF110395">
    <property type="entry name" value="CutC-like"/>
    <property type="match status" value="1"/>
</dbReference>
<dbReference type="Pfam" id="PF03932">
    <property type="entry name" value="CutC"/>
    <property type="match status" value="1"/>
</dbReference>
<accession>A0A0H5R0C7</accession>
<name>A0A0H5R0C7_9EUKA</name>
<dbReference type="PANTHER" id="PTHR12598:SF0">
    <property type="entry name" value="COPPER HOMEOSTASIS PROTEIN CUTC HOMOLOG"/>
    <property type="match status" value="1"/>
</dbReference>
<comment type="similarity">
    <text evidence="1">Belongs to the CutC family.</text>
</comment>
<evidence type="ECO:0000313" key="3">
    <source>
        <dbReference type="EMBL" id="CRZ01239.1"/>
    </source>
</evidence>
<dbReference type="Gene3D" id="3.20.20.380">
    <property type="entry name" value="Copper homeostasis (CutC) domain"/>
    <property type="match status" value="1"/>
</dbReference>
<dbReference type="InterPro" id="IPR005627">
    <property type="entry name" value="CutC-like"/>
</dbReference>
<dbReference type="InterPro" id="IPR036822">
    <property type="entry name" value="CutC-like_dom_sf"/>
</dbReference>
<reference evidence="3" key="1">
    <citation type="submission" date="2015-04" db="EMBL/GenBank/DDBJ databases">
        <title>The genome sequence of the plant pathogenic Rhizarian Plasmodiophora brassicae reveals insights in its biotrophic life cycle and the origin of chitin synthesis.</title>
        <authorList>
            <person name="Schwelm A."/>
            <person name="Fogelqvist J."/>
            <person name="Knaust A."/>
            <person name="Julke S."/>
            <person name="Lilja T."/>
            <person name="Dhandapani V."/>
            <person name="Bonilla-Rosso G."/>
            <person name="Karlsson M."/>
            <person name="Shevchenko A."/>
            <person name="Choi S.R."/>
            <person name="Kim H.G."/>
            <person name="Park J.Y."/>
            <person name="Lim Y.P."/>
            <person name="Ludwig-Muller J."/>
            <person name="Dixelius C."/>
        </authorList>
    </citation>
    <scope>NUCLEOTIDE SEQUENCE</scope>
    <source>
        <tissue evidence="3">Potato root galls</tissue>
    </source>
</reference>
<dbReference type="GO" id="GO:0005507">
    <property type="term" value="F:copper ion binding"/>
    <property type="evidence" value="ECO:0007669"/>
    <property type="project" value="TreeGrafter"/>
</dbReference>
<dbReference type="HAMAP" id="MF_00795">
    <property type="entry name" value="CutC"/>
    <property type="match status" value="1"/>
</dbReference>
<dbReference type="FunFam" id="3.20.20.380:FF:000001">
    <property type="entry name" value="Copper homeostasis protein CutC"/>
    <property type="match status" value="1"/>
</dbReference>
<proteinExistence type="inferred from homology"/>
<evidence type="ECO:0000256" key="2">
    <source>
        <dbReference type="ARBA" id="ARBA00019014"/>
    </source>
</evidence>
<dbReference type="PANTHER" id="PTHR12598">
    <property type="entry name" value="COPPER HOMEOSTASIS PROTEIN CUTC"/>
    <property type="match status" value="1"/>
</dbReference>
<organism evidence="3">
    <name type="scientific">Spongospora subterranea</name>
    <dbReference type="NCBI Taxonomy" id="70186"/>
    <lineage>
        <taxon>Eukaryota</taxon>
        <taxon>Sar</taxon>
        <taxon>Rhizaria</taxon>
        <taxon>Endomyxa</taxon>
        <taxon>Phytomyxea</taxon>
        <taxon>Plasmodiophorida</taxon>
        <taxon>Plasmodiophoridae</taxon>
        <taxon>Spongospora</taxon>
    </lineage>
</organism>
<feature type="non-terminal residue" evidence="3">
    <location>
        <position position="1"/>
    </location>
</feature>
<evidence type="ECO:0000256" key="1">
    <source>
        <dbReference type="ARBA" id="ARBA00007768"/>
    </source>
</evidence>
<dbReference type="AlphaFoldDB" id="A0A0H5R0C7"/>
<sequence length="249" mass="27165">GVEVEICCDSAESCHEAVLGGADRIELCSALDLGGLTPPYSLIKWAIASLPIPVHVLIRPRPKHFHYSPQETELMLEDIRVIKSFGGPGVVVGALTSEGYIDYDRVQLLVDEAKPMEVTFHRAFDVSFGDHRDIMHKLYNIGITRLLTSGRCRSAVEGVTLLADLISSSPANFTVMPGCGITPHNCLHLLDRTGALAIHASASADITDDIHYANNGVYMGKETGREDMRRVTSADIVSQLKSLCNRPRI</sequence>
<protein>
    <recommendedName>
        <fullName evidence="2">Copper homeostasis protein cutC homolog</fullName>
    </recommendedName>
</protein>
<dbReference type="EMBL" id="HACM01000797">
    <property type="protein sequence ID" value="CRZ01239.1"/>
    <property type="molecule type" value="Transcribed_RNA"/>
</dbReference>